<dbReference type="Proteomes" id="UP000253919">
    <property type="component" value="Unassembled WGS sequence"/>
</dbReference>
<evidence type="ECO:0000313" key="3">
    <source>
        <dbReference type="EMBL" id="RDC58738.1"/>
    </source>
</evidence>
<protein>
    <submittedName>
        <fullName evidence="3">Uncharacterized protein</fullName>
    </submittedName>
</protein>
<gene>
    <name evidence="2" type="ORF">AHMF7616_05328</name>
    <name evidence="3" type="ORF">AHMF7616_05372</name>
</gene>
<dbReference type="RefSeq" id="WP_115375892.1">
    <property type="nucleotide sequence ID" value="NZ_QASA01000003.1"/>
</dbReference>
<keyword evidence="1" id="KW-0732">Signal</keyword>
<dbReference type="EMBL" id="QASA01000003">
    <property type="protein sequence ID" value="RDC58694.1"/>
    <property type="molecule type" value="Genomic_DNA"/>
</dbReference>
<evidence type="ECO:0000313" key="2">
    <source>
        <dbReference type="EMBL" id="RDC58694.1"/>
    </source>
</evidence>
<keyword evidence="4" id="KW-1185">Reference proteome</keyword>
<evidence type="ECO:0000256" key="1">
    <source>
        <dbReference type="SAM" id="SignalP"/>
    </source>
</evidence>
<evidence type="ECO:0000313" key="4">
    <source>
        <dbReference type="Proteomes" id="UP000253919"/>
    </source>
</evidence>
<feature type="signal peptide" evidence="1">
    <location>
        <begin position="1"/>
        <end position="20"/>
    </location>
</feature>
<sequence length="118" mass="13015">MKPYTILALLLILNLVGAKAQVVAPKIERFPSIQLKTPELHDNYLAQDPAAFLKGLQQKGVTSQHLSGDQKAKGEVPLQKSIATKMPIMQPDSTIKFQILAVIPDSTTLYHMPVKKLD</sequence>
<dbReference type="OrthoDB" id="853671at2"/>
<feature type="chain" id="PRO_5036069139" evidence="1">
    <location>
        <begin position="21"/>
        <end position="118"/>
    </location>
</feature>
<organism evidence="3 4">
    <name type="scientific">Adhaeribacter pallidiroseus</name>
    <dbReference type="NCBI Taxonomy" id="2072847"/>
    <lineage>
        <taxon>Bacteria</taxon>
        <taxon>Pseudomonadati</taxon>
        <taxon>Bacteroidota</taxon>
        <taxon>Cytophagia</taxon>
        <taxon>Cytophagales</taxon>
        <taxon>Hymenobacteraceae</taxon>
        <taxon>Adhaeribacter</taxon>
    </lineage>
</organism>
<name>A0A369Q8X3_9BACT</name>
<comment type="caution">
    <text evidence="3">The sequence shown here is derived from an EMBL/GenBank/DDBJ whole genome shotgun (WGS) entry which is preliminary data.</text>
</comment>
<reference evidence="3 4" key="1">
    <citation type="submission" date="2018-04" db="EMBL/GenBank/DDBJ databases">
        <title>Adhaeribacter sp. HMF7616 genome sequencing and assembly.</title>
        <authorList>
            <person name="Kang H."/>
            <person name="Kang J."/>
            <person name="Cha I."/>
            <person name="Kim H."/>
            <person name="Joh K."/>
        </authorList>
    </citation>
    <scope>NUCLEOTIDE SEQUENCE [LARGE SCALE GENOMIC DNA]</scope>
    <source>
        <strain evidence="3 4">HMF7616</strain>
    </source>
</reference>
<proteinExistence type="predicted"/>
<accession>A0A369Q8X3</accession>
<dbReference type="EMBL" id="QASA01000003">
    <property type="protein sequence ID" value="RDC58738.1"/>
    <property type="molecule type" value="Genomic_DNA"/>
</dbReference>
<dbReference type="AlphaFoldDB" id="A0A369Q8X3"/>